<sequence>QRLGQWNREGPNARPLKVIFECRTFREMAVRHAYRLKYSEEYKNCAFLSRDYTKEERIQARVRYESRRHRQSPVEPRQGNDINAIRAGTAIVGNQNSPVVEVRNQAHPQVDIVLPPT</sequence>
<dbReference type="Proteomes" id="UP001497623">
    <property type="component" value="Unassembled WGS sequence"/>
</dbReference>
<dbReference type="EMBL" id="CAXKWB010037301">
    <property type="protein sequence ID" value="CAL4149568.1"/>
    <property type="molecule type" value="Genomic_DNA"/>
</dbReference>
<name>A0AAV2RX00_MEGNR</name>
<organism evidence="1 2">
    <name type="scientific">Meganyctiphanes norvegica</name>
    <name type="common">Northern krill</name>
    <name type="synonym">Thysanopoda norvegica</name>
    <dbReference type="NCBI Taxonomy" id="48144"/>
    <lineage>
        <taxon>Eukaryota</taxon>
        <taxon>Metazoa</taxon>
        <taxon>Ecdysozoa</taxon>
        <taxon>Arthropoda</taxon>
        <taxon>Crustacea</taxon>
        <taxon>Multicrustacea</taxon>
        <taxon>Malacostraca</taxon>
        <taxon>Eumalacostraca</taxon>
        <taxon>Eucarida</taxon>
        <taxon>Euphausiacea</taxon>
        <taxon>Euphausiidae</taxon>
        <taxon>Meganyctiphanes</taxon>
    </lineage>
</organism>
<proteinExistence type="predicted"/>
<gene>
    <name evidence="1" type="ORF">MNOR_LOCUS30470</name>
</gene>
<keyword evidence="2" id="KW-1185">Reference proteome</keyword>
<accession>A0AAV2RX00</accession>
<evidence type="ECO:0000313" key="2">
    <source>
        <dbReference type="Proteomes" id="UP001497623"/>
    </source>
</evidence>
<comment type="caution">
    <text evidence="1">The sequence shown here is derived from an EMBL/GenBank/DDBJ whole genome shotgun (WGS) entry which is preliminary data.</text>
</comment>
<reference evidence="1 2" key="1">
    <citation type="submission" date="2024-05" db="EMBL/GenBank/DDBJ databases">
        <authorList>
            <person name="Wallberg A."/>
        </authorList>
    </citation>
    <scope>NUCLEOTIDE SEQUENCE [LARGE SCALE GENOMIC DNA]</scope>
</reference>
<protein>
    <submittedName>
        <fullName evidence="1">Uncharacterized protein</fullName>
    </submittedName>
</protein>
<feature type="non-terminal residue" evidence="1">
    <location>
        <position position="1"/>
    </location>
</feature>
<dbReference type="AlphaFoldDB" id="A0AAV2RX00"/>
<evidence type="ECO:0000313" key="1">
    <source>
        <dbReference type="EMBL" id="CAL4149568.1"/>
    </source>
</evidence>